<dbReference type="EMBL" id="RZUH01000009">
    <property type="protein sequence ID" value="KAA8827005.1"/>
    <property type="molecule type" value="Genomic_DNA"/>
</dbReference>
<dbReference type="PROSITE" id="PS50003">
    <property type="entry name" value="PH_DOMAIN"/>
    <property type="match status" value="1"/>
</dbReference>
<accession>A0A5M9ZHS9</accession>
<evidence type="ECO:0000313" key="3">
    <source>
        <dbReference type="Proteomes" id="UP000410049"/>
    </source>
</evidence>
<dbReference type="AlphaFoldDB" id="A0A5M9ZHS9"/>
<comment type="caution">
    <text evidence="2">The sequence shown here is derived from an EMBL/GenBank/DDBJ whole genome shotgun (WGS) entry which is preliminary data.</text>
</comment>
<dbReference type="Proteomes" id="UP000410049">
    <property type="component" value="Unassembled WGS sequence"/>
</dbReference>
<gene>
    <name evidence="2" type="ORF">EMO91_10355</name>
</gene>
<reference evidence="2 3" key="1">
    <citation type="journal article" date="2019" name="Syst. Appl. Microbiol.">
        <title>Characterization of Bifidobacterium species in feaces of the Egyptian fruit bat: Description of B. vespertilionis sp. nov. and B. rousetti sp. nov.</title>
        <authorList>
            <person name="Modesto M."/>
            <person name="Satti M."/>
            <person name="Watanabe K."/>
            <person name="Puglisi E."/>
            <person name="Morelli L."/>
            <person name="Huang C.-H."/>
            <person name="Liou J.-S."/>
            <person name="Miyashita M."/>
            <person name="Tamura T."/>
            <person name="Saito S."/>
            <person name="Mori K."/>
            <person name="Huang L."/>
            <person name="Sciavilla P."/>
            <person name="Sandri C."/>
            <person name="Spiezio C."/>
            <person name="Vitali F."/>
            <person name="Cavalieri D."/>
            <person name="Perpetuini G."/>
            <person name="Tofalo R."/>
            <person name="Bonetti A."/>
            <person name="Arita M."/>
            <person name="Mattarelli P."/>
        </authorList>
    </citation>
    <scope>NUCLEOTIDE SEQUENCE [LARGE SCALE GENOMIC DNA]</scope>
    <source>
        <strain evidence="2 3">RST17</strain>
    </source>
</reference>
<dbReference type="InterPro" id="IPR001849">
    <property type="entry name" value="PH_domain"/>
</dbReference>
<organism evidence="2 3">
    <name type="scientific">Bifidobacterium myosotis</name>
    <dbReference type="NCBI Taxonomy" id="1630166"/>
    <lineage>
        <taxon>Bacteria</taxon>
        <taxon>Bacillati</taxon>
        <taxon>Actinomycetota</taxon>
        <taxon>Actinomycetes</taxon>
        <taxon>Bifidobacteriales</taxon>
        <taxon>Bifidobacteriaceae</taxon>
        <taxon>Bifidobacterium</taxon>
    </lineage>
</organism>
<evidence type="ECO:0000313" key="2">
    <source>
        <dbReference type="EMBL" id="KAA8827005.1"/>
    </source>
</evidence>
<protein>
    <recommendedName>
        <fullName evidence="1">PH domain-containing protein</fullName>
    </recommendedName>
</protein>
<sequence length="175" mass="19178">MFDADDEEKTANEWLARLSEAAAGTWANELTVARLSRGLRDPRTRDMMALALMDPTLDAPRLAAAARDTARLAPGAAGDDMLRRRAFAVRPDPARLRAAHRELSNLARVAPDCAAAAADLCTLVFWLAGDRNGLDQMLDRPAPESVYRVVARFGRDHDVWPGQAADVRRYSVPAI</sequence>
<feature type="domain" description="PH" evidence="1">
    <location>
        <begin position="1"/>
        <end position="23"/>
    </location>
</feature>
<proteinExistence type="predicted"/>
<evidence type="ECO:0000259" key="1">
    <source>
        <dbReference type="PROSITE" id="PS50003"/>
    </source>
</evidence>
<name>A0A5M9ZHS9_9BIFI</name>